<proteinExistence type="predicted"/>
<dbReference type="RefSeq" id="WP_026813694.1">
    <property type="nucleotide sequence ID" value="NZ_BMWP01000017.1"/>
</dbReference>
<dbReference type="PANTHER" id="PTHR35446">
    <property type="entry name" value="SI:CH211-175M2.5"/>
    <property type="match status" value="1"/>
</dbReference>
<dbReference type="Pfam" id="PF02627">
    <property type="entry name" value="CMD"/>
    <property type="match status" value="1"/>
</dbReference>
<accession>A0A918IYU5</accession>
<dbReference type="NCBIfam" id="TIGR00778">
    <property type="entry name" value="ahpD_dom"/>
    <property type="match status" value="1"/>
</dbReference>
<dbReference type="SUPFAM" id="SSF69118">
    <property type="entry name" value="AhpD-like"/>
    <property type="match status" value="1"/>
</dbReference>
<reference evidence="2" key="2">
    <citation type="submission" date="2020-09" db="EMBL/GenBank/DDBJ databases">
        <authorList>
            <person name="Sun Q."/>
            <person name="Kim S."/>
        </authorList>
    </citation>
    <scope>NUCLEOTIDE SEQUENCE</scope>
    <source>
        <strain evidence="2">KCTC 12113</strain>
    </source>
</reference>
<protein>
    <recommendedName>
        <fullName evidence="1">Carboxymuconolactone decarboxylase-like domain-containing protein</fullName>
    </recommendedName>
</protein>
<dbReference type="EMBL" id="BMWP01000017">
    <property type="protein sequence ID" value="GGW39402.1"/>
    <property type="molecule type" value="Genomic_DNA"/>
</dbReference>
<dbReference type="GO" id="GO:0051920">
    <property type="term" value="F:peroxiredoxin activity"/>
    <property type="evidence" value="ECO:0007669"/>
    <property type="project" value="InterPro"/>
</dbReference>
<keyword evidence="3" id="KW-1185">Reference proteome</keyword>
<evidence type="ECO:0000313" key="2">
    <source>
        <dbReference type="EMBL" id="GGW39402.1"/>
    </source>
</evidence>
<dbReference type="Gene3D" id="1.20.1290.10">
    <property type="entry name" value="AhpD-like"/>
    <property type="match status" value="1"/>
</dbReference>
<dbReference type="AlphaFoldDB" id="A0A918IYU5"/>
<dbReference type="InterPro" id="IPR004675">
    <property type="entry name" value="AhpD_core"/>
</dbReference>
<dbReference type="Proteomes" id="UP000634668">
    <property type="component" value="Unassembled WGS sequence"/>
</dbReference>
<reference evidence="2" key="1">
    <citation type="journal article" date="2014" name="Int. J. Syst. Evol. Microbiol.">
        <title>Complete genome sequence of Corynebacterium casei LMG S-19264T (=DSM 44701T), isolated from a smear-ripened cheese.</title>
        <authorList>
            <consortium name="US DOE Joint Genome Institute (JGI-PGF)"/>
            <person name="Walter F."/>
            <person name="Albersmeier A."/>
            <person name="Kalinowski J."/>
            <person name="Ruckert C."/>
        </authorList>
    </citation>
    <scope>NUCLEOTIDE SEQUENCE</scope>
    <source>
        <strain evidence="2">KCTC 12113</strain>
    </source>
</reference>
<dbReference type="InterPro" id="IPR029032">
    <property type="entry name" value="AhpD-like"/>
</dbReference>
<evidence type="ECO:0000259" key="1">
    <source>
        <dbReference type="Pfam" id="PF02627"/>
    </source>
</evidence>
<evidence type="ECO:0000313" key="3">
    <source>
        <dbReference type="Proteomes" id="UP000634668"/>
    </source>
</evidence>
<organism evidence="2 3">
    <name type="scientific">Arenibacter certesii</name>
    <dbReference type="NCBI Taxonomy" id="228955"/>
    <lineage>
        <taxon>Bacteria</taxon>
        <taxon>Pseudomonadati</taxon>
        <taxon>Bacteroidota</taxon>
        <taxon>Flavobacteriia</taxon>
        <taxon>Flavobacteriales</taxon>
        <taxon>Flavobacteriaceae</taxon>
        <taxon>Arenibacter</taxon>
    </lineage>
</organism>
<sequence length="177" mass="19676">MTTFNVPTRDEVSSNNQAIFDNFKKEIGFVPNIYAAAAYSDSALDNYLPFEGAKSSLSNKEKEVVNIITSQLNDCKYCQAAHTVIGKSNGFTDKQILELRQGFFSSDKKFDALVKTTKQMNLNKGKVDDETLKTFFKAGYTKGTLVDIILAIKAIGVTNYLHNLTQVEIDFPLAPEL</sequence>
<comment type="caution">
    <text evidence="2">The sequence shown here is derived from an EMBL/GenBank/DDBJ whole genome shotgun (WGS) entry which is preliminary data.</text>
</comment>
<dbReference type="InterPro" id="IPR003779">
    <property type="entry name" value="CMD-like"/>
</dbReference>
<gene>
    <name evidence="2" type="ORF">GCM10007383_25170</name>
</gene>
<dbReference type="PANTHER" id="PTHR35446:SF3">
    <property type="entry name" value="CMD DOMAIN-CONTAINING PROTEIN"/>
    <property type="match status" value="1"/>
</dbReference>
<name>A0A918IYU5_9FLAO</name>
<feature type="domain" description="Carboxymuconolactone decarboxylase-like" evidence="1">
    <location>
        <begin position="52"/>
        <end position="99"/>
    </location>
</feature>